<dbReference type="GO" id="GO:0046983">
    <property type="term" value="F:protein dimerization activity"/>
    <property type="evidence" value="ECO:0007669"/>
    <property type="project" value="InterPro"/>
</dbReference>
<evidence type="ECO:0000256" key="4">
    <source>
        <dbReference type="ARBA" id="ARBA00022679"/>
    </source>
</evidence>
<protein>
    <recommendedName>
        <fullName evidence="2">histidine kinase</fullName>
        <ecNumber evidence="2">2.7.13.3</ecNumber>
    </recommendedName>
</protein>
<evidence type="ECO:0000256" key="9">
    <source>
        <dbReference type="SAM" id="Phobius"/>
    </source>
</evidence>
<evidence type="ECO:0000313" key="13">
    <source>
        <dbReference type="Proteomes" id="UP000535890"/>
    </source>
</evidence>
<keyword evidence="7" id="KW-0067">ATP-binding</keyword>
<name>A0A7Y9DU39_9PSEU</name>
<dbReference type="CDD" id="cd16917">
    <property type="entry name" value="HATPase_UhpB-NarQ-NarX-like"/>
    <property type="match status" value="1"/>
</dbReference>
<dbReference type="EMBL" id="JACCBN010000001">
    <property type="protein sequence ID" value="NYD35177.1"/>
    <property type="molecule type" value="Genomic_DNA"/>
</dbReference>
<dbReference type="InterPro" id="IPR003594">
    <property type="entry name" value="HATPase_dom"/>
</dbReference>
<comment type="caution">
    <text evidence="12">The sequence shown here is derived from an EMBL/GenBank/DDBJ whole genome shotgun (WGS) entry which is preliminary data.</text>
</comment>
<evidence type="ECO:0000259" key="11">
    <source>
        <dbReference type="Pfam" id="PF07730"/>
    </source>
</evidence>
<keyword evidence="6 12" id="KW-0418">Kinase</keyword>
<dbReference type="PANTHER" id="PTHR24421:SF10">
    <property type="entry name" value="NITRATE_NITRITE SENSOR PROTEIN NARQ"/>
    <property type="match status" value="1"/>
</dbReference>
<dbReference type="GO" id="GO:0000155">
    <property type="term" value="F:phosphorelay sensor kinase activity"/>
    <property type="evidence" value="ECO:0007669"/>
    <property type="project" value="InterPro"/>
</dbReference>
<feature type="transmembrane region" description="Helical" evidence="9">
    <location>
        <begin position="34"/>
        <end position="54"/>
    </location>
</feature>
<evidence type="ECO:0000313" key="12">
    <source>
        <dbReference type="EMBL" id="NYD35177.1"/>
    </source>
</evidence>
<dbReference type="GO" id="GO:0016020">
    <property type="term" value="C:membrane"/>
    <property type="evidence" value="ECO:0007669"/>
    <property type="project" value="InterPro"/>
</dbReference>
<dbReference type="Pfam" id="PF07730">
    <property type="entry name" value="HisKA_3"/>
    <property type="match status" value="1"/>
</dbReference>
<dbReference type="EC" id="2.7.13.3" evidence="2"/>
<dbReference type="SUPFAM" id="SSF55874">
    <property type="entry name" value="ATPase domain of HSP90 chaperone/DNA topoisomerase II/histidine kinase"/>
    <property type="match status" value="1"/>
</dbReference>
<feature type="domain" description="Histidine kinase/HSP90-like ATPase" evidence="10">
    <location>
        <begin position="297"/>
        <end position="382"/>
    </location>
</feature>
<feature type="domain" description="Signal transduction histidine kinase subgroup 3 dimerisation and phosphoacceptor" evidence="11">
    <location>
        <begin position="177"/>
        <end position="244"/>
    </location>
</feature>
<sequence>MHPMLIRLGVGLLAGTVVVVGSAAEAGVYRGVDVAFYLVPVLTLAVGAALAPLLPEAGLPAAAATFPLQALAAPHSPGVGGIALITMMVLVAHGARRLPLGRSGPGAALVAVGGASGTMLAGAPWFELVFFGATMGGAWTLGWLVRRESRRSTELARLADELATERERTTHIALVEERTRISRELHDAVAHSVSVMTLQVGVVRRRLERADDDGPEVTALRAVEDLGRRSVDELRRVVGVLRARDGSDPGPDDGPLAPAPSLHQLDDLVRRLAGVGLAVTVTVHGEPGRLAPATDTSAHRIVAEALTNVLRHAATDRAEVVLRWEGARVVVEILDRGRGPTPGGEPGHGLVHLRERALLAGGTLETGPRPDGGFRVRVVLPVLVVSEPAVLR</sequence>
<dbReference type="Pfam" id="PF02518">
    <property type="entry name" value="HATPase_c"/>
    <property type="match status" value="1"/>
</dbReference>
<keyword evidence="9" id="KW-0812">Transmembrane</keyword>
<evidence type="ECO:0000256" key="6">
    <source>
        <dbReference type="ARBA" id="ARBA00022777"/>
    </source>
</evidence>
<keyword evidence="8" id="KW-0902">Two-component regulatory system</keyword>
<dbReference type="InterPro" id="IPR050482">
    <property type="entry name" value="Sensor_HK_TwoCompSys"/>
</dbReference>
<feature type="transmembrane region" description="Helical" evidence="9">
    <location>
        <begin position="75"/>
        <end position="95"/>
    </location>
</feature>
<dbReference type="PANTHER" id="PTHR24421">
    <property type="entry name" value="NITRATE/NITRITE SENSOR PROTEIN NARX-RELATED"/>
    <property type="match status" value="1"/>
</dbReference>
<dbReference type="InterPro" id="IPR036890">
    <property type="entry name" value="HATPase_C_sf"/>
</dbReference>
<dbReference type="RefSeq" id="WP_179793052.1">
    <property type="nucleotide sequence ID" value="NZ_BAABHP010000004.1"/>
</dbReference>
<comment type="catalytic activity">
    <reaction evidence="1">
        <text>ATP + protein L-histidine = ADP + protein N-phospho-L-histidine.</text>
        <dbReference type="EC" id="2.7.13.3"/>
    </reaction>
</comment>
<keyword evidence="5" id="KW-0547">Nucleotide-binding</keyword>
<keyword evidence="9" id="KW-1133">Transmembrane helix</keyword>
<evidence type="ECO:0000256" key="8">
    <source>
        <dbReference type="ARBA" id="ARBA00023012"/>
    </source>
</evidence>
<evidence type="ECO:0000256" key="2">
    <source>
        <dbReference type="ARBA" id="ARBA00012438"/>
    </source>
</evidence>
<keyword evidence="9" id="KW-0472">Membrane</keyword>
<proteinExistence type="predicted"/>
<evidence type="ECO:0000256" key="1">
    <source>
        <dbReference type="ARBA" id="ARBA00000085"/>
    </source>
</evidence>
<keyword evidence="3" id="KW-0597">Phosphoprotein</keyword>
<gene>
    <name evidence="12" type="ORF">BJ983_001279</name>
</gene>
<dbReference type="InterPro" id="IPR011712">
    <property type="entry name" value="Sig_transdc_His_kin_sub3_dim/P"/>
</dbReference>
<dbReference type="Gene3D" id="3.30.565.10">
    <property type="entry name" value="Histidine kinase-like ATPase, C-terminal domain"/>
    <property type="match status" value="1"/>
</dbReference>
<dbReference type="Proteomes" id="UP000535890">
    <property type="component" value="Unassembled WGS sequence"/>
</dbReference>
<keyword evidence="4" id="KW-0808">Transferase</keyword>
<accession>A0A7Y9DU39</accession>
<dbReference type="GO" id="GO:0005524">
    <property type="term" value="F:ATP binding"/>
    <property type="evidence" value="ECO:0007669"/>
    <property type="project" value="UniProtKB-KW"/>
</dbReference>
<reference evidence="12 13" key="1">
    <citation type="submission" date="2020-07" db="EMBL/GenBank/DDBJ databases">
        <title>Sequencing the genomes of 1000 actinobacteria strains.</title>
        <authorList>
            <person name="Klenk H.-P."/>
        </authorList>
    </citation>
    <scope>NUCLEOTIDE SEQUENCE [LARGE SCALE GENOMIC DNA]</scope>
    <source>
        <strain evidence="12 13">DSM 45772</strain>
    </source>
</reference>
<evidence type="ECO:0000259" key="10">
    <source>
        <dbReference type="Pfam" id="PF02518"/>
    </source>
</evidence>
<dbReference type="Gene3D" id="1.20.5.1930">
    <property type="match status" value="1"/>
</dbReference>
<evidence type="ECO:0000256" key="3">
    <source>
        <dbReference type="ARBA" id="ARBA00022553"/>
    </source>
</evidence>
<organism evidence="12 13">
    <name type="scientific">Actinomycetospora corticicola</name>
    <dbReference type="NCBI Taxonomy" id="663602"/>
    <lineage>
        <taxon>Bacteria</taxon>
        <taxon>Bacillati</taxon>
        <taxon>Actinomycetota</taxon>
        <taxon>Actinomycetes</taxon>
        <taxon>Pseudonocardiales</taxon>
        <taxon>Pseudonocardiaceae</taxon>
        <taxon>Actinomycetospora</taxon>
    </lineage>
</organism>
<evidence type="ECO:0000256" key="5">
    <source>
        <dbReference type="ARBA" id="ARBA00022741"/>
    </source>
</evidence>
<dbReference type="AlphaFoldDB" id="A0A7Y9DU39"/>
<keyword evidence="13" id="KW-1185">Reference proteome</keyword>
<evidence type="ECO:0000256" key="7">
    <source>
        <dbReference type="ARBA" id="ARBA00022840"/>
    </source>
</evidence>